<dbReference type="InterPro" id="IPR028090">
    <property type="entry name" value="JAB_dom_prok"/>
</dbReference>
<protein>
    <recommendedName>
        <fullName evidence="10">Integrative and conjugative element protein, VC0181 family</fullName>
    </recommendedName>
</protein>
<reference evidence="8 9" key="1">
    <citation type="submission" date="2020-01" db="EMBL/GenBank/DDBJ databases">
        <title>Genome analysis.</title>
        <authorList>
            <person name="Wu S."/>
            <person name="Wang G."/>
        </authorList>
    </citation>
    <scope>NUCLEOTIDE SEQUENCE [LARGE SCALE GENOMIC DNA]</scope>
    <source>
        <strain evidence="8 9">SYL130</strain>
    </source>
</reference>
<comment type="caution">
    <text evidence="8">The sequence shown here is derived from an EMBL/GenBank/DDBJ whole genome shotgun (WGS) entry which is preliminary data.</text>
</comment>
<dbReference type="InterPro" id="IPR032865">
    <property type="entry name" value="Prok-E2_A"/>
</dbReference>
<feature type="domain" description="JAB" evidence="7">
    <location>
        <begin position="604"/>
        <end position="702"/>
    </location>
</feature>
<keyword evidence="9" id="KW-1185">Reference proteome</keyword>
<dbReference type="InterPro" id="IPR035985">
    <property type="entry name" value="Ubiquitin-activating_enz"/>
</dbReference>
<evidence type="ECO:0000256" key="1">
    <source>
        <dbReference type="ARBA" id="ARBA00022670"/>
    </source>
</evidence>
<proteinExistence type="predicted"/>
<evidence type="ECO:0000256" key="3">
    <source>
        <dbReference type="ARBA" id="ARBA00022801"/>
    </source>
</evidence>
<dbReference type="InterPro" id="IPR000594">
    <property type="entry name" value="ThiF_NAD_FAD-bd"/>
</dbReference>
<evidence type="ECO:0000259" key="7">
    <source>
        <dbReference type="Pfam" id="PF14464"/>
    </source>
</evidence>
<dbReference type="SUPFAM" id="SSF102712">
    <property type="entry name" value="JAB1/MPN domain"/>
    <property type="match status" value="1"/>
</dbReference>
<dbReference type="RefSeq" id="WP_161819641.1">
    <property type="nucleotide sequence ID" value="NZ_JAACJS010000015.1"/>
</dbReference>
<keyword evidence="5" id="KW-0482">Metalloprotease</keyword>
<feature type="domain" description="THIF-type NAD/FAD binding fold" evidence="6">
    <location>
        <begin position="358"/>
        <end position="462"/>
    </location>
</feature>
<keyword evidence="1" id="KW-0645">Protease</keyword>
<keyword evidence="2" id="KW-0479">Metal-binding</keyword>
<evidence type="ECO:0000259" key="6">
    <source>
        <dbReference type="Pfam" id="PF00899"/>
    </source>
</evidence>
<dbReference type="Proteomes" id="UP000753802">
    <property type="component" value="Unassembled WGS sequence"/>
</dbReference>
<evidence type="ECO:0008006" key="10">
    <source>
        <dbReference type="Google" id="ProtNLM"/>
    </source>
</evidence>
<dbReference type="Pfam" id="PF14464">
    <property type="entry name" value="Prok-JAB"/>
    <property type="match status" value="1"/>
</dbReference>
<accession>A0ABW9ZW49</accession>
<dbReference type="EMBL" id="JAACJS010000015">
    <property type="protein sequence ID" value="NCI51356.1"/>
    <property type="molecule type" value="Genomic_DNA"/>
</dbReference>
<dbReference type="SUPFAM" id="SSF69572">
    <property type="entry name" value="Activating enzymes of the ubiquitin-like proteins"/>
    <property type="match status" value="1"/>
</dbReference>
<name>A0ABW9ZW49_9BACT</name>
<evidence type="ECO:0000256" key="4">
    <source>
        <dbReference type="ARBA" id="ARBA00022833"/>
    </source>
</evidence>
<evidence type="ECO:0000313" key="8">
    <source>
        <dbReference type="EMBL" id="NCI51356.1"/>
    </source>
</evidence>
<organism evidence="8 9">
    <name type="scientific">Sediminibacterium roseum</name>
    <dbReference type="NCBI Taxonomy" id="1978412"/>
    <lineage>
        <taxon>Bacteria</taxon>
        <taxon>Pseudomonadati</taxon>
        <taxon>Bacteroidota</taxon>
        <taxon>Chitinophagia</taxon>
        <taxon>Chitinophagales</taxon>
        <taxon>Chitinophagaceae</taxon>
        <taxon>Sediminibacterium</taxon>
    </lineage>
</organism>
<keyword evidence="4" id="KW-0862">Zinc</keyword>
<dbReference type="Gene3D" id="3.40.140.10">
    <property type="entry name" value="Cytidine Deaminase, domain 2"/>
    <property type="match status" value="1"/>
</dbReference>
<sequence>MKPQTLLTLAGDPMDPVSITITKAAAFYEAVDLSPFAEVSQVLKLADGTETVVVRAQVQLSSKRVCDIRGEETFAVLFDPKDAFYPRVWMLREDFPELPHQLLEIQEKPRSLCLYNQDYNEVKLFWTGFLFLERIREWLRLSALGELHQSDQPLEPLMMGEDGVIYLESVTANQEVYLYDIGGQYRNRLSLVATGHNRGGQQFPASLECLVGKPQLHGIIKRSPRDLRTLAELLLAAGIDLADFLKQKLTAHKTAGINLNNRLLLMIDLPKIREENGEVVSIDHFVFLTADSLATIGKKLNLWDDLAPELGMGYVMGAISTELLKTVEIGILRPVLPFQPALAHYMNSVEGLLVVTPCFAVGAGALGSQFIMNLVRAGIGKWSVADPDLLFPHNLARHTLLGFDLMTSKVLGLARQANSILKGSVTPLVKDVVNDQTDPAVLQAIASSELLVDLSASTAAYRSLAGLADGRRIASFFLNPSGTDLVAIVQDKQAKYDAMALEVQYLRFLLHTDPLHDHFKKEGEPIRYGAGCRDISSTLPQDSIALAAGIGSKYFKQVLTSDKPSIKVWRTDPDTLSVTAHQAEVQLPIAQTLGDWTVFYDDYLIDKIYERRAGKLPNETGGVLLGTYDMERKIVFVADIIGSPEDSYEYPTAYIRGIKNLGEELRHVAQVTAGGLQYIGEWHSHPEGYGPGMSEDDLILFAWLHENMYQEGLPALMAIAGENRESRFYISKTV</sequence>
<gene>
    <name evidence="8" type="ORF">GWC95_15615</name>
</gene>
<dbReference type="Pfam" id="PF14457">
    <property type="entry name" value="Prok-E2_A"/>
    <property type="match status" value="1"/>
</dbReference>
<evidence type="ECO:0000256" key="5">
    <source>
        <dbReference type="ARBA" id="ARBA00023049"/>
    </source>
</evidence>
<evidence type="ECO:0000256" key="2">
    <source>
        <dbReference type="ARBA" id="ARBA00022723"/>
    </source>
</evidence>
<evidence type="ECO:0000313" key="9">
    <source>
        <dbReference type="Proteomes" id="UP000753802"/>
    </source>
</evidence>
<dbReference type="Pfam" id="PF00899">
    <property type="entry name" value="ThiF"/>
    <property type="match status" value="1"/>
</dbReference>
<keyword evidence="3" id="KW-0378">Hydrolase</keyword>
<dbReference type="Gene3D" id="3.40.50.720">
    <property type="entry name" value="NAD(P)-binding Rossmann-like Domain"/>
    <property type="match status" value="1"/>
</dbReference>